<protein>
    <submittedName>
        <fullName evidence="1">Uncharacterized protein</fullName>
    </submittedName>
</protein>
<organism evidence="1 2">
    <name type="scientific">Entomophthora muscae</name>
    <dbReference type="NCBI Taxonomy" id="34485"/>
    <lineage>
        <taxon>Eukaryota</taxon>
        <taxon>Fungi</taxon>
        <taxon>Fungi incertae sedis</taxon>
        <taxon>Zoopagomycota</taxon>
        <taxon>Entomophthoromycotina</taxon>
        <taxon>Entomophthoromycetes</taxon>
        <taxon>Entomophthorales</taxon>
        <taxon>Entomophthoraceae</taxon>
        <taxon>Entomophthora</taxon>
    </lineage>
</organism>
<keyword evidence="2" id="KW-1185">Reference proteome</keyword>
<name>A0ACC2RMA3_9FUNG</name>
<dbReference type="Proteomes" id="UP001165960">
    <property type="component" value="Unassembled WGS sequence"/>
</dbReference>
<evidence type="ECO:0000313" key="1">
    <source>
        <dbReference type="EMBL" id="KAJ9051100.1"/>
    </source>
</evidence>
<reference evidence="1" key="1">
    <citation type="submission" date="2022-04" db="EMBL/GenBank/DDBJ databases">
        <title>Genome of the entomopathogenic fungus Entomophthora muscae.</title>
        <authorList>
            <person name="Elya C."/>
            <person name="Lovett B.R."/>
            <person name="Lee E."/>
            <person name="Macias A.M."/>
            <person name="Hajek A.E."/>
            <person name="De Bivort B.L."/>
            <person name="Kasson M.T."/>
            <person name="De Fine Licht H.H."/>
            <person name="Stajich J.E."/>
        </authorList>
    </citation>
    <scope>NUCLEOTIDE SEQUENCE</scope>
    <source>
        <strain evidence="1">Berkeley</strain>
    </source>
</reference>
<evidence type="ECO:0000313" key="2">
    <source>
        <dbReference type="Proteomes" id="UP001165960"/>
    </source>
</evidence>
<proteinExistence type="predicted"/>
<dbReference type="EMBL" id="QTSX02007123">
    <property type="protein sequence ID" value="KAJ9051100.1"/>
    <property type="molecule type" value="Genomic_DNA"/>
</dbReference>
<accession>A0ACC2RMA3</accession>
<comment type="caution">
    <text evidence="1">The sequence shown here is derived from an EMBL/GenBank/DDBJ whole genome shotgun (WGS) entry which is preliminary data.</text>
</comment>
<sequence>MFGSIAGLAFFQSRGGLTVAPAITLGPEATNLELGSIVDSPITRNVDLKPKPCRIQRRGRARGRRSSSGSVPNNRSSETKISVRRNNESPSSSVATSRQKKKKLPFTQSAKINLIMTIPNKKQISQD</sequence>
<gene>
    <name evidence="1" type="ORF">DSO57_1007786</name>
</gene>